<accession>A0A2U1P471</accession>
<dbReference type="Proteomes" id="UP000245207">
    <property type="component" value="Unassembled WGS sequence"/>
</dbReference>
<dbReference type="STRING" id="35608.A0A2U1P471"/>
<evidence type="ECO:0000256" key="5">
    <source>
        <dbReference type="ARBA" id="ARBA00023242"/>
    </source>
</evidence>
<dbReference type="GO" id="GO:0006351">
    <property type="term" value="P:DNA-templated transcription"/>
    <property type="evidence" value="ECO:0007669"/>
    <property type="project" value="InterPro"/>
</dbReference>
<evidence type="ECO:0000313" key="6">
    <source>
        <dbReference type="EMBL" id="PWA80556.1"/>
    </source>
</evidence>
<reference evidence="6 7" key="1">
    <citation type="journal article" date="2018" name="Mol. Plant">
        <title>The genome of Artemisia annua provides insight into the evolution of Asteraceae family and artemisinin biosynthesis.</title>
        <authorList>
            <person name="Shen Q."/>
            <person name="Zhang L."/>
            <person name="Liao Z."/>
            <person name="Wang S."/>
            <person name="Yan T."/>
            <person name="Shi P."/>
            <person name="Liu M."/>
            <person name="Fu X."/>
            <person name="Pan Q."/>
            <person name="Wang Y."/>
            <person name="Lv Z."/>
            <person name="Lu X."/>
            <person name="Zhang F."/>
            <person name="Jiang W."/>
            <person name="Ma Y."/>
            <person name="Chen M."/>
            <person name="Hao X."/>
            <person name="Li L."/>
            <person name="Tang Y."/>
            <person name="Lv G."/>
            <person name="Zhou Y."/>
            <person name="Sun X."/>
            <person name="Brodelius P.E."/>
            <person name="Rose J.K.C."/>
            <person name="Tang K."/>
        </authorList>
    </citation>
    <scope>NUCLEOTIDE SEQUENCE [LARGE SCALE GENOMIC DNA]</scope>
    <source>
        <strain evidence="7">cv. Huhao1</strain>
        <tissue evidence="6">Leaf</tissue>
    </source>
</reference>
<evidence type="ECO:0000313" key="7">
    <source>
        <dbReference type="Proteomes" id="UP000245207"/>
    </source>
</evidence>
<dbReference type="GO" id="GO:0005730">
    <property type="term" value="C:nucleolus"/>
    <property type="evidence" value="ECO:0007669"/>
    <property type="project" value="UniProtKB-SubCell"/>
</dbReference>
<dbReference type="OrthoDB" id="532500at2759"/>
<dbReference type="EMBL" id="PKPP01001709">
    <property type="protein sequence ID" value="PWA80556.1"/>
    <property type="molecule type" value="Genomic_DNA"/>
</dbReference>
<evidence type="ECO:0000256" key="2">
    <source>
        <dbReference type="ARBA" id="ARBA00009430"/>
    </source>
</evidence>
<evidence type="ECO:0000256" key="1">
    <source>
        <dbReference type="ARBA" id="ARBA00004604"/>
    </source>
</evidence>
<keyword evidence="5" id="KW-0539">Nucleus</keyword>
<evidence type="ECO:0000256" key="4">
    <source>
        <dbReference type="ARBA" id="ARBA00023163"/>
    </source>
</evidence>
<comment type="subcellular location">
    <subcellularLocation>
        <location evidence="1">Nucleus</location>
        <location evidence="1">Nucleolus</location>
    </subcellularLocation>
</comment>
<keyword evidence="4" id="KW-0804">Transcription</keyword>
<keyword evidence="3 6" id="KW-0240">DNA-directed RNA polymerase</keyword>
<keyword evidence="7" id="KW-1185">Reference proteome</keyword>
<dbReference type="InterPro" id="IPR009668">
    <property type="entry name" value="RNA_pol-assoc_fac_A49-like"/>
</dbReference>
<protein>
    <submittedName>
        <fullName evidence="6">DNA binding,DNA-directed RNA polymerase</fullName>
    </submittedName>
</protein>
<evidence type="ECO:0000256" key="3">
    <source>
        <dbReference type="ARBA" id="ARBA00022478"/>
    </source>
</evidence>
<dbReference type="GO" id="GO:0003677">
    <property type="term" value="F:DNA binding"/>
    <property type="evidence" value="ECO:0007669"/>
    <property type="project" value="InterPro"/>
</dbReference>
<organism evidence="6 7">
    <name type="scientific">Artemisia annua</name>
    <name type="common">Sweet wormwood</name>
    <dbReference type="NCBI Taxonomy" id="35608"/>
    <lineage>
        <taxon>Eukaryota</taxon>
        <taxon>Viridiplantae</taxon>
        <taxon>Streptophyta</taxon>
        <taxon>Embryophyta</taxon>
        <taxon>Tracheophyta</taxon>
        <taxon>Spermatophyta</taxon>
        <taxon>Magnoliopsida</taxon>
        <taxon>eudicotyledons</taxon>
        <taxon>Gunneridae</taxon>
        <taxon>Pentapetalae</taxon>
        <taxon>asterids</taxon>
        <taxon>campanulids</taxon>
        <taxon>Asterales</taxon>
        <taxon>Asteraceae</taxon>
        <taxon>Asteroideae</taxon>
        <taxon>Anthemideae</taxon>
        <taxon>Artemisiinae</taxon>
        <taxon>Artemisia</taxon>
    </lineage>
</organism>
<dbReference type="PANTHER" id="PTHR14440">
    <property type="entry name" value="DNA-DIRECTED RNA POLYMERASE I SUBUNIT RPA49"/>
    <property type="match status" value="1"/>
</dbReference>
<dbReference type="GO" id="GO:0000428">
    <property type="term" value="C:DNA-directed RNA polymerase complex"/>
    <property type="evidence" value="ECO:0007669"/>
    <property type="project" value="UniProtKB-KW"/>
</dbReference>
<comment type="caution">
    <text evidence="6">The sequence shown here is derived from an EMBL/GenBank/DDBJ whole genome shotgun (WGS) entry which is preliminary data.</text>
</comment>
<gene>
    <name evidence="6" type="ORF">CTI12_AA195160</name>
</gene>
<comment type="similarity">
    <text evidence="2">Belongs to the eukaryotic RPA49/POLR1E RNA polymerase subunit family.</text>
</comment>
<name>A0A2U1P471_ARTAN</name>
<dbReference type="AlphaFoldDB" id="A0A2U1P471"/>
<proteinExistence type="inferred from homology"/>
<dbReference type="Pfam" id="PF06870">
    <property type="entry name" value="RNA_pol_I_A49"/>
    <property type="match status" value="1"/>
</dbReference>
<sequence>MFANTESKILSEDKRVLLISYVLVLTLFVDNFKTEFSDIAEDLRMATGALRPYFEFLGCKFTRENNITLATLPAPLKFPEVRMRRPQ</sequence>